<dbReference type="EMBL" id="JDYK01000021">
    <property type="protein sequence ID" value="EWS79975.1"/>
    <property type="molecule type" value="Genomic_DNA"/>
</dbReference>
<proteinExistence type="inferred from homology"/>
<evidence type="ECO:0000313" key="11">
    <source>
        <dbReference type="EMBL" id="EWS79975.1"/>
    </source>
</evidence>
<evidence type="ECO:0000256" key="5">
    <source>
        <dbReference type="ARBA" id="ARBA00023244"/>
    </source>
</evidence>
<evidence type="ECO:0000256" key="2">
    <source>
        <dbReference type="ARBA" id="ARBA00008133"/>
    </source>
</evidence>
<evidence type="ECO:0000256" key="1">
    <source>
        <dbReference type="ARBA" id="ARBA00004772"/>
    </source>
</evidence>
<comment type="function">
    <text evidence="6 9">Catalyzes cyclization of the linear tetrapyrrole, hydroxymethylbilane, to the macrocyclic uroporphyrinogen III.</text>
</comment>
<name>Z9JNI8_9MICO</name>
<sequence length="262" mass="26755">MTSPSAAAQPARAARPVLVTRPAERADRLIGLLEQQGLAVEHSPFVRLRLEHDADLREEVAALAAGVYTHLVITSRTAVEALAAFRGEGPDPVLTVPAATRVVAVGEGTARALADAGIEVALVAAGSGADLVAQMPPAAPGDRVLFPASAAAAPTVPQGLAEAGYAVSQVIAYRPRAVPQPAPVVRGLALGSYAALVLTSPMIARLAASLRVHRSIPVVAIGRPTQEAAREAGLTVHARAREATDEALALAVAAAIAEHPRS</sequence>
<dbReference type="SUPFAM" id="SSF69618">
    <property type="entry name" value="HemD-like"/>
    <property type="match status" value="1"/>
</dbReference>
<comment type="similarity">
    <text evidence="2 9">Belongs to the uroporphyrinogen-III synthase family.</text>
</comment>
<dbReference type="AlphaFoldDB" id="Z9JNI8"/>
<keyword evidence="5 9" id="KW-0627">Porphyrin biosynthesis</keyword>
<dbReference type="GO" id="GO:0006780">
    <property type="term" value="P:uroporphyrinogen III biosynthetic process"/>
    <property type="evidence" value="ECO:0007669"/>
    <property type="project" value="UniProtKB-UniRule"/>
</dbReference>
<comment type="catalytic activity">
    <reaction evidence="8 9">
        <text>hydroxymethylbilane = uroporphyrinogen III + H2O</text>
        <dbReference type="Rhea" id="RHEA:18965"/>
        <dbReference type="ChEBI" id="CHEBI:15377"/>
        <dbReference type="ChEBI" id="CHEBI:57308"/>
        <dbReference type="ChEBI" id="CHEBI:57845"/>
        <dbReference type="EC" id="4.2.1.75"/>
    </reaction>
</comment>
<keyword evidence="4 9" id="KW-0456">Lyase</keyword>
<dbReference type="Gene3D" id="3.40.50.10090">
    <property type="match status" value="2"/>
</dbReference>
<dbReference type="STRING" id="396014.BF93_08565"/>
<reference evidence="11 12" key="1">
    <citation type="submission" date="2014-02" db="EMBL/GenBank/DDBJ databases">
        <title>Genome sequence of Brachybacterium phenoliresistens strain W13A50.</title>
        <authorList>
            <person name="Wang X."/>
        </authorList>
    </citation>
    <scope>NUCLEOTIDE SEQUENCE [LARGE SCALE GENOMIC DNA]</scope>
    <source>
        <strain evidence="11 12">W13A50</strain>
    </source>
</reference>
<dbReference type="InterPro" id="IPR036108">
    <property type="entry name" value="4pyrrol_syn_uPrphyn_synt_sf"/>
</dbReference>
<evidence type="ECO:0000313" key="12">
    <source>
        <dbReference type="Proteomes" id="UP000023067"/>
    </source>
</evidence>
<dbReference type="eggNOG" id="COG1587">
    <property type="taxonomic scope" value="Bacteria"/>
</dbReference>
<dbReference type="UniPathway" id="UPA00251">
    <property type="reaction ID" value="UER00320"/>
</dbReference>
<dbReference type="CDD" id="cd06578">
    <property type="entry name" value="HemD"/>
    <property type="match status" value="1"/>
</dbReference>
<feature type="domain" description="Tetrapyrrole biosynthesis uroporphyrinogen III synthase" evidence="10">
    <location>
        <begin position="28"/>
        <end position="248"/>
    </location>
</feature>
<dbReference type="Pfam" id="PF02602">
    <property type="entry name" value="HEM4"/>
    <property type="match status" value="1"/>
</dbReference>
<dbReference type="EC" id="4.2.1.75" evidence="3 9"/>
<dbReference type="GO" id="GO:0006782">
    <property type="term" value="P:protoporphyrinogen IX biosynthetic process"/>
    <property type="evidence" value="ECO:0007669"/>
    <property type="project" value="UniProtKB-UniRule"/>
</dbReference>
<dbReference type="RefSeq" id="WP_051487094.1">
    <property type="nucleotide sequence ID" value="NZ_BAAAOW010000010.1"/>
</dbReference>
<evidence type="ECO:0000256" key="9">
    <source>
        <dbReference type="RuleBase" id="RU366031"/>
    </source>
</evidence>
<evidence type="ECO:0000256" key="7">
    <source>
        <dbReference type="ARBA" id="ARBA00040167"/>
    </source>
</evidence>
<dbReference type="OrthoDB" id="4793174at2"/>
<evidence type="ECO:0000256" key="6">
    <source>
        <dbReference type="ARBA" id="ARBA00037589"/>
    </source>
</evidence>
<evidence type="ECO:0000256" key="8">
    <source>
        <dbReference type="ARBA" id="ARBA00048617"/>
    </source>
</evidence>
<gene>
    <name evidence="11" type="ORF">BF93_08565</name>
</gene>
<dbReference type="HOGENOM" id="CLU_011276_9_0_11"/>
<evidence type="ECO:0000256" key="4">
    <source>
        <dbReference type="ARBA" id="ARBA00023239"/>
    </source>
</evidence>
<keyword evidence="12" id="KW-1185">Reference proteome</keyword>
<dbReference type="InterPro" id="IPR039793">
    <property type="entry name" value="UROS/Hem4"/>
</dbReference>
<evidence type="ECO:0000256" key="3">
    <source>
        <dbReference type="ARBA" id="ARBA00013109"/>
    </source>
</evidence>
<dbReference type="PANTHER" id="PTHR38042:SF1">
    <property type="entry name" value="UROPORPHYRINOGEN-III SYNTHASE, CHLOROPLASTIC"/>
    <property type="match status" value="1"/>
</dbReference>
<dbReference type="GO" id="GO:0004852">
    <property type="term" value="F:uroporphyrinogen-III synthase activity"/>
    <property type="evidence" value="ECO:0007669"/>
    <property type="project" value="UniProtKB-UniRule"/>
</dbReference>
<dbReference type="Proteomes" id="UP000023067">
    <property type="component" value="Unassembled WGS sequence"/>
</dbReference>
<comment type="pathway">
    <text evidence="1 9">Porphyrin-containing compound metabolism; protoporphyrin-IX biosynthesis; coproporphyrinogen-III from 5-aminolevulinate: step 3/4.</text>
</comment>
<evidence type="ECO:0000259" key="10">
    <source>
        <dbReference type="Pfam" id="PF02602"/>
    </source>
</evidence>
<protein>
    <recommendedName>
        <fullName evidence="7 9">Uroporphyrinogen-III synthase</fullName>
        <ecNumber evidence="3 9">4.2.1.75</ecNumber>
    </recommendedName>
</protein>
<accession>Z9JNI8</accession>
<dbReference type="PATRIC" id="fig|396014.3.peg.3212"/>
<dbReference type="InterPro" id="IPR003754">
    <property type="entry name" value="4pyrrol_synth_uPrphyn_synth"/>
</dbReference>
<organism evidence="11 12">
    <name type="scientific">Brachybacterium phenoliresistens</name>
    <dbReference type="NCBI Taxonomy" id="396014"/>
    <lineage>
        <taxon>Bacteria</taxon>
        <taxon>Bacillati</taxon>
        <taxon>Actinomycetota</taxon>
        <taxon>Actinomycetes</taxon>
        <taxon>Micrococcales</taxon>
        <taxon>Dermabacteraceae</taxon>
        <taxon>Brachybacterium</taxon>
    </lineage>
</organism>
<dbReference type="PANTHER" id="PTHR38042">
    <property type="entry name" value="UROPORPHYRINOGEN-III SYNTHASE, CHLOROPLASTIC"/>
    <property type="match status" value="1"/>
</dbReference>
<comment type="caution">
    <text evidence="11">The sequence shown here is derived from an EMBL/GenBank/DDBJ whole genome shotgun (WGS) entry which is preliminary data.</text>
</comment>